<name>A0A5C6A8F7_9BACT</name>
<organism evidence="2 3">
    <name type="scientific">Neorhodopirellula pilleata</name>
    <dbReference type="NCBI Taxonomy" id="2714738"/>
    <lineage>
        <taxon>Bacteria</taxon>
        <taxon>Pseudomonadati</taxon>
        <taxon>Planctomycetota</taxon>
        <taxon>Planctomycetia</taxon>
        <taxon>Pirellulales</taxon>
        <taxon>Pirellulaceae</taxon>
        <taxon>Neorhodopirellula</taxon>
    </lineage>
</organism>
<evidence type="ECO:0000313" key="2">
    <source>
        <dbReference type="EMBL" id="TWT95677.1"/>
    </source>
</evidence>
<gene>
    <name evidence="2" type="ORF">Pla100_33180</name>
</gene>
<dbReference type="RefSeq" id="WP_146578710.1">
    <property type="nucleotide sequence ID" value="NZ_SJPM01000006.1"/>
</dbReference>
<reference evidence="2 3" key="1">
    <citation type="submission" date="2019-02" db="EMBL/GenBank/DDBJ databases">
        <title>Deep-cultivation of Planctomycetes and their phenomic and genomic characterization uncovers novel biology.</title>
        <authorList>
            <person name="Wiegand S."/>
            <person name="Jogler M."/>
            <person name="Boedeker C."/>
            <person name="Pinto D."/>
            <person name="Vollmers J."/>
            <person name="Rivas-Marin E."/>
            <person name="Kohn T."/>
            <person name="Peeters S.H."/>
            <person name="Heuer A."/>
            <person name="Rast P."/>
            <person name="Oberbeckmann S."/>
            <person name="Bunk B."/>
            <person name="Jeske O."/>
            <person name="Meyerdierks A."/>
            <person name="Storesund J.E."/>
            <person name="Kallscheuer N."/>
            <person name="Luecker S."/>
            <person name="Lage O.M."/>
            <person name="Pohl T."/>
            <person name="Merkel B.J."/>
            <person name="Hornburger P."/>
            <person name="Mueller R.-W."/>
            <person name="Bruemmer F."/>
            <person name="Labrenz M."/>
            <person name="Spormann A.M."/>
            <person name="Op Den Camp H."/>
            <person name="Overmann J."/>
            <person name="Amann R."/>
            <person name="Jetten M.S.M."/>
            <person name="Mascher T."/>
            <person name="Medema M.H."/>
            <person name="Devos D.P."/>
            <person name="Kaster A.-K."/>
            <person name="Ovreas L."/>
            <person name="Rohde M."/>
            <person name="Galperin M.Y."/>
            <person name="Jogler C."/>
        </authorList>
    </citation>
    <scope>NUCLEOTIDE SEQUENCE [LARGE SCALE GENOMIC DNA]</scope>
    <source>
        <strain evidence="2 3">Pla100</strain>
    </source>
</reference>
<comment type="caution">
    <text evidence="2">The sequence shown here is derived from an EMBL/GenBank/DDBJ whole genome shotgun (WGS) entry which is preliminary data.</text>
</comment>
<dbReference type="AlphaFoldDB" id="A0A5C6A8F7"/>
<proteinExistence type="predicted"/>
<keyword evidence="3" id="KW-1185">Reference proteome</keyword>
<dbReference type="EMBL" id="SJPM01000006">
    <property type="protein sequence ID" value="TWT95677.1"/>
    <property type="molecule type" value="Genomic_DNA"/>
</dbReference>
<dbReference type="Proteomes" id="UP000316213">
    <property type="component" value="Unassembled WGS sequence"/>
</dbReference>
<feature type="chain" id="PRO_5022698981" description="DUF3887 domain-containing protein" evidence="1">
    <location>
        <begin position="25"/>
        <end position="268"/>
    </location>
</feature>
<evidence type="ECO:0000313" key="3">
    <source>
        <dbReference type="Proteomes" id="UP000316213"/>
    </source>
</evidence>
<protein>
    <recommendedName>
        <fullName evidence="4">DUF3887 domain-containing protein</fullName>
    </recommendedName>
</protein>
<evidence type="ECO:0000256" key="1">
    <source>
        <dbReference type="SAM" id="SignalP"/>
    </source>
</evidence>
<evidence type="ECO:0008006" key="4">
    <source>
        <dbReference type="Google" id="ProtNLM"/>
    </source>
</evidence>
<accession>A0A5C6A8F7</accession>
<keyword evidence="1" id="KW-0732">Signal</keyword>
<sequence precursor="true">MKTLLRTMFVIAATISAGIGLAVAKSPDATLALHTPIHNAIAAEDTEAFMALCVPGLENEIDRPLLLTWMQELNRACGANQQRLGNTVEYAVRFTPQTRQIHTKVDLLYQNGVVSSSLVIENGLIAGYSIQSDSLDKGWFQGPSDASLYFERSEKLLVGLLNEKYTELEPLMHPALNELVTLEKLQSIQSAASEMIGDIESVVRLGGEFESNDTQDKMTLKFRITGDQGEVIADAVTIFDGMKGSIIEFNYTPVVEVTSDEENAVAVK</sequence>
<feature type="signal peptide" evidence="1">
    <location>
        <begin position="1"/>
        <end position="24"/>
    </location>
</feature>
<dbReference type="OrthoDB" id="267652at2"/>